<evidence type="ECO:0000256" key="2">
    <source>
        <dbReference type="SAM" id="SignalP"/>
    </source>
</evidence>
<accession>A0A4D7QD17</accession>
<keyword evidence="4" id="KW-1185">Reference proteome</keyword>
<sequence>MTTLTRRTVLATAATLPLAPAMAQQQPGMTTLVVPFPPGGSTDALARQLQVGLQARLGRTIVVENKPGAAGALGAVTVAKSPADGSSLLVTFDSHAVIPAILQRPPLDVEKDLAPVLLVGTAPYVIATNAQRPYRTFADVVAAAKEKPNTITYASVGVGTIGHLAMTLLAKRAGIEITHVPYRGGGPAINDIVGGHVDLICGSAALITPQIAGNTIRPIMQTGHQRLAVLKDTQIAAEAGFADFEALAWWGVFAPAGTPQPVVDSLSKAIKDTLSEPAAVKHLQETQQMTLIFGGPQDFSTFFARQIKLWGSVVQDNNIRA</sequence>
<gene>
    <name evidence="3" type="ORF">E8L99_00810</name>
</gene>
<proteinExistence type="inferred from homology"/>
<dbReference type="PANTHER" id="PTHR42928:SF5">
    <property type="entry name" value="BLR1237 PROTEIN"/>
    <property type="match status" value="1"/>
</dbReference>
<evidence type="ECO:0000313" key="4">
    <source>
        <dbReference type="Proteomes" id="UP000298588"/>
    </source>
</evidence>
<name>A0A4D7QD17_9HYPH</name>
<evidence type="ECO:0000256" key="1">
    <source>
        <dbReference type="ARBA" id="ARBA00006987"/>
    </source>
</evidence>
<dbReference type="CDD" id="cd13578">
    <property type="entry name" value="PBP2_Bug27"/>
    <property type="match status" value="1"/>
</dbReference>
<dbReference type="EMBL" id="CP039865">
    <property type="protein sequence ID" value="QCK84435.1"/>
    <property type="molecule type" value="Genomic_DNA"/>
</dbReference>
<dbReference type="Proteomes" id="UP000298588">
    <property type="component" value="Chromosome"/>
</dbReference>
<evidence type="ECO:0000313" key="3">
    <source>
        <dbReference type="EMBL" id="QCK84435.1"/>
    </source>
</evidence>
<organism evidence="3 4">
    <name type="scientific">Phreatobacter aquaticus</name>
    <dbReference type="NCBI Taxonomy" id="2570229"/>
    <lineage>
        <taxon>Bacteria</taxon>
        <taxon>Pseudomonadati</taxon>
        <taxon>Pseudomonadota</taxon>
        <taxon>Alphaproteobacteria</taxon>
        <taxon>Hyphomicrobiales</taxon>
        <taxon>Phreatobacteraceae</taxon>
        <taxon>Phreatobacter</taxon>
    </lineage>
</organism>
<protein>
    <submittedName>
        <fullName evidence="3">Tripartite tricarboxylate transporter substrate binding protein</fullName>
    </submittedName>
</protein>
<dbReference type="KEGG" id="paqt:E8L99_00810"/>
<dbReference type="PANTHER" id="PTHR42928">
    <property type="entry name" value="TRICARBOXYLATE-BINDING PROTEIN"/>
    <property type="match status" value="1"/>
</dbReference>
<dbReference type="InterPro" id="IPR005064">
    <property type="entry name" value="BUG"/>
</dbReference>
<keyword evidence="2" id="KW-0732">Signal</keyword>
<comment type="similarity">
    <text evidence="1">Belongs to the UPF0065 (bug) family.</text>
</comment>
<dbReference type="SUPFAM" id="SSF53850">
    <property type="entry name" value="Periplasmic binding protein-like II"/>
    <property type="match status" value="1"/>
</dbReference>
<dbReference type="Gene3D" id="3.40.190.10">
    <property type="entry name" value="Periplasmic binding protein-like II"/>
    <property type="match status" value="1"/>
</dbReference>
<dbReference type="PIRSF" id="PIRSF017082">
    <property type="entry name" value="YflP"/>
    <property type="match status" value="1"/>
</dbReference>
<dbReference type="OrthoDB" id="8251536at2"/>
<dbReference type="InterPro" id="IPR042100">
    <property type="entry name" value="Bug_dom1"/>
</dbReference>
<feature type="signal peptide" evidence="2">
    <location>
        <begin position="1"/>
        <end position="23"/>
    </location>
</feature>
<dbReference type="RefSeq" id="WP_137097770.1">
    <property type="nucleotide sequence ID" value="NZ_CP039865.1"/>
</dbReference>
<reference evidence="3 4" key="1">
    <citation type="submission" date="2019-04" db="EMBL/GenBank/DDBJ databases">
        <title>Phreatobacter aquaticus sp. nov.</title>
        <authorList>
            <person name="Choi A."/>
            <person name="Baek K."/>
        </authorList>
    </citation>
    <scope>NUCLEOTIDE SEQUENCE [LARGE SCALE GENOMIC DNA]</scope>
    <source>
        <strain evidence="3 4">NMCR1094</strain>
    </source>
</reference>
<dbReference type="Pfam" id="PF03401">
    <property type="entry name" value="TctC"/>
    <property type="match status" value="1"/>
</dbReference>
<dbReference type="AlphaFoldDB" id="A0A4D7QD17"/>
<dbReference type="Gene3D" id="3.40.190.150">
    <property type="entry name" value="Bordetella uptake gene, domain 1"/>
    <property type="match status" value="1"/>
</dbReference>
<feature type="chain" id="PRO_5020442712" evidence="2">
    <location>
        <begin position="24"/>
        <end position="321"/>
    </location>
</feature>